<dbReference type="EMBL" id="JAUSVY010000003">
    <property type="protein sequence ID" value="MDQ0505098.1"/>
    <property type="molecule type" value="Genomic_DNA"/>
</dbReference>
<comment type="similarity">
    <text evidence="1">Belongs to the thioesterase family.</text>
</comment>
<evidence type="ECO:0000313" key="3">
    <source>
        <dbReference type="EMBL" id="MDQ0505098.1"/>
    </source>
</evidence>
<dbReference type="Proteomes" id="UP001241747">
    <property type="component" value="Unassembled WGS sequence"/>
</dbReference>
<reference evidence="3 4" key="1">
    <citation type="submission" date="2023-07" db="EMBL/GenBank/DDBJ databases">
        <title>Genomic Encyclopedia of Type Strains, Phase IV (KMG-IV): sequencing the most valuable type-strain genomes for metagenomic binning, comparative biology and taxonomic classification.</title>
        <authorList>
            <person name="Goeker M."/>
        </authorList>
    </citation>
    <scope>NUCLEOTIDE SEQUENCE [LARGE SCALE GENOMIC DNA]</scope>
    <source>
        <strain evidence="3 4">DSM 3770</strain>
    </source>
</reference>
<dbReference type="InterPro" id="IPR029058">
    <property type="entry name" value="AB_hydrolase_fold"/>
</dbReference>
<keyword evidence="4" id="KW-1185">Reference proteome</keyword>
<dbReference type="PANTHER" id="PTHR11487">
    <property type="entry name" value="THIOESTERASE"/>
    <property type="match status" value="1"/>
</dbReference>
<dbReference type="SUPFAM" id="SSF53474">
    <property type="entry name" value="alpha/beta-Hydrolases"/>
    <property type="match status" value="1"/>
</dbReference>
<protein>
    <submittedName>
        <fullName evidence="3">Surfactin synthase thioesterase subunit</fullName>
    </submittedName>
</protein>
<dbReference type="InterPro" id="IPR001031">
    <property type="entry name" value="Thioesterase"/>
</dbReference>
<accession>A0ABU0LD85</accession>
<organism evidence="3 4">
    <name type="scientific">Xanthobacter agilis</name>
    <dbReference type="NCBI Taxonomy" id="47492"/>
    <lineage>
        <taxon>Bacteria</taxon>
        <taxon>Pseudomonadati</taxon>
        <taxon>Pseudomonadota</taxon>
        <taxon>Alphaproteobacteria</taxon>
        <taxon>Hyphomicrobiales</taxon>
        <taxon>Xanthobacteraceae</taxon>
        <taxon>Xanthobacter</taxon>
    </lineage>
</organism>
<dbReference type="RefSeq" id="WP_237345600.1">
    <property type="nucleotide sequence ID" value="NZ_JABWGX010000011.1"/>
</dbReference>
<comment type="caution">
    <text evidence="3">The sequence shown here is derived from an EMBL/GenBank/DDBJ whole genome shotgun (WGS) entry which is preliminary data.</text>
</comment>
<evidence type="ECO:0000256" key="1">
    <source>
        <dbReference type="ARBA" id="ARBA00007169"/>
    </source>
</evidence>
<sequence>MERAPARLVLLPHAGGSVAALPWRARLPRAVAEGVVDLELPGHGRRFGAPFAPSLRALAAALAADIRAAVGDVPVLFQGHSMGALLAYEIARERCAQGGAVAGLVLSGRAAPRWPAARDAPPRHLCADAVLVDELRRLGGTPAEVLAAPDLMDLVLPVVRDDFRLVETYRWEPGPRLRVPAVVLGGRDDPATSPAALAAWGEVITGPLRVEHWPGGHFFPYPEPQRLADLIGHYAVAAPLPAGAHAG</sequence>
<proteinExistence type="inferred from homology"/>
<dbReference type="Pfam" id="PF00975">
    <property type="entry name" value="Thioesterase"/>
    <property type="match status" value="1"/>
</dbReference>
<evidence type="ECO:0000313" key="4">
    <source>
        <dbReference type="Proteomes" id="UP001241747"/>
    </source>
</evidence>
<dbReference type="InterPro" id="IPR012223">
    <property type="entry name" value="TEII"/>
</dbReference>
<evidence type="ECO:0000259" key="2">
    <source>
        <dbReference type="Pfam" id="PF00975"/>
    </source>
</evidence>
<name>A0ABU0LD85_XANAG</name>
<dbReference type="Gene3D" id="3.40.50.1820">
    <property type="entry name" value="alpha/beta hydrolase"/>
    <property type="match status" value="1"/>
</dbReference>
<gene>
    <name evidence="3" type="ORF">QOZ94_001880</name>
</gene>
<feature type="domain" description="Thioesterase" evidence="2">
    <location>
        <begin position="7"/>
        <end position="231"/>
    </location>
</feature>
<dbReference type="PANTHER" id="PTHR11487:SF0">
    <property type="entry name" value="S-ACYL FATTY ACID SYNTHASE THIOESTERASE, MEDIUM CHAIN"/>
    <property type="match status" value="1"/>
</dbReference>